<dbReference type="InterPro" id="IPR020894">
    <property type="entry name" value="Cadherin_CS"/>
</dbReference>
<evidence type="ECO:0000256" key="10">
    <source>
        <dbReference type="PROSITE-ProRule" id="PRU00043"/>
    </source>
</evidence>
<keyword evidence="7" id="KW-1133">Transmembrane helix</keyword>
<dbReference type="EMBL" id="UYWW01007101">
    <property type="protein sequence ID" value="VDM15091.1"/>
    <property type="molecule type" value="Genomic_DNA"/>
</dbReference>
<dbReference type="AlphaFoldDB" id="A0A3P7DY43"/>
<keyword evidence="13" id="KW-1185">Reference proteome</keyword>
<gene>
    <name evidence="12" type="ORF">WBA_LOCUS8477</name>
</gene>
<dbReference type="SUPFAM" id="SSF49313">
    <property type="entry name" value="Cadherin-like"/>
    <property type="match status" value="2"/>
</dbReference>
<dbReference type="FunFam" id="2.60.40.60:FF:000033">
    <property type="entry name" value="FAT atypical cadherin 1"/>
    <property type="match status" value="1"/>
</dbReference>
<dbReference type="InterPro" id="IPR050174">
    <property type="entry name" value="Protocadherin/Cadherin-CA"/>
</dbReference>
<dbReference type="PROSITE" id="PS50268">
    <property type="entry name" value="CADHERIN_2"/>
    <property type="match status" value="2"/>
</dbReference>
<evidence type="ECO:0000256" key="4">
    <source>
        <dbReference type="ARBA" id="ARBA00022729"/>
    </source>
</evidence>
<evidence type="ECO:0000256" key="3">
    <source>
        <dbReference type="ARBA" id="ARBA00022692"/>
    </source>
</evidence>
<evidence type="ECO:0000256" key="5">
    <source>
        <dbReference type="ARBA" id="ARBA00022737"/>
    </source>
</evidence>
<keyword evidence="5" id="KW-0677">Repeat</keyword>
<evidence type="ECO:0000256" key="2">
    <source>
        <dbReference type="ARBA" id="ARBA00022475"/>
    </source>
</evidence>
<evidence type="ECO:0000256" key="7">
    <source>
        <dbReference type="ARBA" id="ARBA00022989"/>
    </source>
</evidence>
<reference evidence="12 13" key="1">
    <citation type="submission" date="2018-11" db="EMBL/GenBank/DDBJ databases">
        <authorList>
            <consortium name="Pathogen Informatics"/>
        </authorList>
    </citation>
    <scope>NUCLEOTIDE SEQUENCE [LARGE SCALE GENOMIC DNA]</scope>
</reference>
<dbReference type="PANTHER" id="PTHR24028:SF328">
    <property type="entry name" value="CADHERIN-3"/>
    <property type="match status" value="1"/>
</dbReference>
<proteinExistence type="predicted"/>
<sequence>VSISEFAALNSEISLPPAVDNDSPPLSVIRYHILSGNVNNAFKLSSKRINSKLHVDLIVNGQLDREYRSQYELLIEALDGGNPPNSGTMLVNVTILDANDNAPEFNQTEYGAFVPLNVSMNDIVATVYAIDFDLGENARVAYSIAKSHSDLKLPFQIDGESGIIRVTDPTLLISGSVYQLLIVANDHGLPQPLESTTFLTITVEKSNQSKINFDIFWLTDSNKPEIYENITVGYVIARITVQNAPQKRNLNFNI</sequence>
<name>A0A3P7DY43_WUCBA</name>
<evidence type="ECO:0000256" key="8">
    <source>
        <dbReference type="ARBA" id="ARBA00023136"/>
    </source>
</evidence>
<protein>
    <recommendedName>
        <fullName evidence="11">Cadherin domain-containing protein</fullName>
    </recommendedName>
</protein>
<evidence type="ECO:0000259" key="11">
    <source>
        <dbReference type="PROSITE" id="PS50268"/>
    </source>
</evidence>
<dbReference type="Pfam" id="PF00028">
    <property type="entry name" value="Cadherin"/>
    <property type="match status" value="2"/>
</dbReference>
<dbReference type="Proteomes" id="UP000270924">
    <property type="component" value="Unassembled WGS sequence"/>
</dbReference>
<dbReference type="FunFam" id="2.60.40.60:FF:000007">
    <property type="entry name" value="Protocadherin alpha 2"/>
    <property type="match status" value="1"/>
</dbReference>
<accession>A0A3P7DY43</accession>
<keyword evidence="2" id="KW-1003">Cell membrane</keyword>
<dbReference type="PRINTS" id="PR00205">
    <property type="entry name" value="CADHERIN"/>
</dbReference>
<dbReference type="InterPro" id="IPR002126">
    <property type="entry name" value="Cadherin-like_dom"/>
</dbReference>
<feature type="domain" description="Cadherin" evidence="11">
    <location>
        <begin position="106"/>
        <end position="226"/>
    </location>
</feature>
<feature type="non-terminal residue" evidence="12">
    <location>
        <position position="1"/>
    </location>
</feature>
<dbReference type="InParanoid" id="A0A3P7DY43"/>
<dbReference type="OrthoDB" id="6252479at2759"/>
<dbReference type="CDD" id="cd11304">
    <property type="entry name" value="Cadherin_repeat"/>
    <property type="match status" value="2"/>
</dbReference>
<keyword evidence="3" id="KW-0812">Transmembrane</keyword>
<dbReference type="PROSITE" id="PS00232">
    <property type="entry name" value="CADHERIN_1"/>
    <property type="match status" value="1"/>
</dbReference>
<organism evidence="12 13">
    <name type="scientific">Wuchereria bancrofti</name>
    <dbReference type="NCBI Taxonomy" id="6293"/>
    <lineage>
        <taxon>Eukaryota</taxon>
        <taxon>Metazoa</taxon>
        <taxon>Ecdysozoa</taxon>
        <taxon>Nematoda</taxon>
        <taxon>Chromadorea</taxon>
        <taxon>Rhabditida</taxon>
        <taxon>Spirurina</taxon>
        <taxon>Spiruromorpha</taxon>
        <taxon>Filarioidea</taxon>
        <taxon>Onchocercidae</taxon>
        <taxon>Wuchereria</taxon>
    </lineage>
</organism>
<keyword evidence="6 10" id="KW-0106">Calcium</keyword>
<dbReference type="GO" id="GO:0007156">
    <property type="term" value="P:homophilic cell adhesion via plasma membrane adhesion molecules"/>
    <property type="evidence" value="ECO:0007669"/>
    <property type="project" value="InterPro"/>
</dbReference>
<keyword evidence="9" id="KW-0325">Glycoprotein</keyword>
<evidence type="ECO:0000256" key="6">
    <source>
        <dbReference type="ARBA" id="ARBA00022837"/>
    </source>
</evidence>
<feature type="domain" description="Cadherin" evidence="11">
    <location>
        <begin position="1"/>
        <end position="105"/>
    </location>
</feature>
<dbReference type="GO" id="GO:0005886">
    <property type="term" value="C:plasma membrane"/>
    <property type="evidence" value="ECO:0007669"/>
    <property type="project" value="UniProtKB-SubCell"/>
</dbReference>
<keyword evidence="8" id="KW-0472">Membrane</keyword>
<dbReference type="InterPro" id="IPR015919">
    <property type="entry name" value="Cadherin-like_sf"/>
</dbReference>
<keyword evidence="4" id="KW-0732">Signal</keyword>
<evidence type="ECO:0000256" key="1">
    <source>
        <dbReference type="ARBA" id="ARBA00004251"/>
    </source>
</evidence>
<dbReference type="SMART" id="SM00112">
    <property type="entry name" value="CA"/>
    <property type="match status" value="2"/>
</dbReference>
<evidence type="ECO:0000256" key="9">
    <source>
        <dbReference type="ARBA" id="ARBA00023180"/>
    </source>
</evidence>
<dbReference type="OMA" id="TITLMEP"/>
<dbReference type="GO" id="GO:0005509">
    <property type="term" value="F:calcium ion binding"/>
    <property type="evidence" value="ECO:0007669"/>
    <property type="project" value="UniProtKB-UniRule"/>
</dbReference>
<dbReference type="PANTHER" id="PTHR24028">
    <property type="entry name" value="CADHERIN-87A"/>
    <property type="match status" value="1"/>
</dbReference>
<evidence type="ECO:0000313" key="12">
    <source>
        <dbReference type="EMBL" id="VDM15091.1"/>
    </source>
</evidence>
<comment type="subcellular location">
    <subcellularLocation>
        <location evidence="1">Cell membrane</location>
        <topology evidence="1">Single-pass type I membrane protein</topology>
    </subcellularLocation>
</comment>
<dbReference type="Gene3D" id="2.60.40.60">
    <property type="entry name" value="Cadherins"/>
    <property type="match status" value="2"/>
</dbReference>
<evidence type="ECO:0000313" key="13">
    <source>
        <dbReference type="Proteomes" id="UP000270924"/>
    </source>
</evidence>